<keyword evidence="3" id="KW-1185">Reference proteome</keyword>
<sequence>MKLRSLEMWFTVVFGCSIRLIFGRSFEVFVSFEMWRSCRRRTTLEEQQMLRNSTPLVVREPISALLICWSGRRGGLADSFRFAKETPSLVQQEKQTMDEQIAELNPLKSDGVTCQYMLQMSMIDGKVVNAITGTTSAQRCSMCGATPRNVNKLDEVRRLPVTNLEYGLSSLHCWIRIFEAAVSSCLPLSPESLEAYCNETAELYVEHYGWYPMPTTLHRLLVHAAAVVQQCLLPIGTMSEEAAEARHKHVRLYRLQRARRDSRLHTMADIFGRLMITSDPVISTKSASSRRQARASSRMPLLKEARALLAEPTLPQNDSRTSDDSSDDDSSGCDSEAP</sequence>
<accession>A0A6A4W017</accession>
<comment type="caution">
    <text evidence="2">The sequence shown here is derived from an EMBL/GenBank/DDBJ whole genome shotgun (WGS) entry which is preliminary data.</text>
</comment>
<feature type="region of interest" description="Disordered" evidence="1">
    <location>
        <begin position="282"/>
        <end position="338"/>
    </location>
</feature>
<gene>
    <name evidence="2" type="ORF">FJT64_005405</name>
</gene>
<dbReference type="Proteomes" id="UP000440578">
    <property type="component" value="Unassembled WGS sequence"/>
</dbReference>
<feature type="compositionally biased region" description="Acidic residues" evidence="1">
    <location>
        <begin position="324"/>
        <end position="338"/>
    </location>
</feature>
<evidence type="ECO:0000256" key="1">
    <source>
        <dbReference type="SAM" id="MobiDB-lite"/>
    </source>
</evidence>
<proteinExistence type="predicted"/>
<name>A0A6A4W017_AMPAM</name>
<organism evidence="2 3">
    <name type="scientific">Amphibalanus amphitrite</name>
    <name type="common">Striped barnacle</name>
    <name type="synonym">Balanus amphitrite</name>
    <dbReference type="NCBI Taxonomy" id="1232801"/>
    <lineage>
        <taxon>Eukaryota</taxon>
        <taxon>Metazoa</taxon>
        <taxon>Ecdysozoa</taxon>
        <taxon>Arthropoda</taxon>
        <taxon>Crustacea</taxon>
        <taxon>Multicrustacea</taxon>
        <taxon>Cirripedia</taxon>
        <taxon>Thoracica</taxon>
        <taxon>Thoracicalcarea</taxon>
        <taxon>Balanomorpha</taxon>
        <taxon>Balanoidea</taxon>
        <taxon>Balanidae</taxon>
        <taxon>Amphibalaninae</taxon>
        <taxon>Amphibalanus</taxon>
    </lineage>
</organism>
<dbReference type="EMBL" id="VIIS01001511">
    <property type="protein sequence ID" value="KAF0297154.1"/>
    <property type="molecule type" value="Genomic_DNA"/>
</dbReference>
<evidence type="ECO:0000313" key="3">
    <source>
        <dbReference type="Proteomes" id="UP000440578"/>
    </source>
</evidence>
<protein>
    <submittedName>
        <fullName evidence="2">Uncharacterized protein</fullName>
    </submittedName>
</protein>
<reference evidence="2 3" key="1">
    <citation type="submission" date="2019-07" db="EMBL/GenBank/DDBJ databases">
        <title>Draft genome assembly of a fouling barnacle, Amphibalanus amphitrite (Darwin, 1854): The first reference genome for Thecostraca.</title>
        <authorList>
            <person name="Kim W."/>
        </authorList>
    </citation>
    <scope>NUCLEOTIDE SEQUENCE [LARGE SCALE GENOMIC DNA]</scope>
    <source>
        <strain evidence="2">SNU_AA5</strain>
        <tissue evidence="2">Soma without cirri and trophi</tissue>
    </source>
</reference>
<feature type="compositionally biased region" description="Low complexity" evidence="1">
    <location>
        <begin position="286"/>
        <end position="298"/>
    </location>
</feature>
<evidence type="ECO:0000313" key="2">
    <source>
        <dbReference type="EMBL" id="KAF0297154.1"/>
    </source>
</evidence>
<dbReference type="AlphaFoldDB" id="A0A6A4W017"/>